<dbReference type="EMBL" id="CM037151">
    <property type="protein sequence ID" value="KAH7844560.1"/>
    <property type="molecule type" value="Genomic_DNA"/>
</dbReference>
<dbReference type="Proteomes" id="UP000828048">
    <property type="component" value="Chromosome 1"/>
</dbReference>
<organism evidence="1 2">
    <name type="scientific">Vaccinium darrowii</name>
    <dbReference type="NCBI Taxonomy" id="229202"/>
    <lineage>
        <taxon>Eukaryota</taxon>
        <taxon>Viridiplantae</taxon>
        <taxon>Streptophyta</taxon>
        <taxon>Embryophyta</taxon>
        <taxon>Tracheophyta</taxon>
        <taxon>Spermatophyta</taxon>
        <taxon>Magnoliopsida</taxon>
        <taxon>eudicotyledons</taxon>
        <taxon>Gunneridae</taxon>
        <taxon>Pentapetalae</taxon>
        <taxon>asterids</taxon>
        <taxon>Ericales</taxon>
        <taxon>Ericaceae</taxon>
        <taxon>Vaccinioideae</taxon>
        <taxon>Vaccinieae</taxon>
        <taxon>Vaccinium</taxon>
    </lineage>
</organism>
<gene>
    <name evidence="1" type="ORF">Vadar_029333</name>
</gene>
<name>A0ACB7XVI9_9ERIC</name>
<keyword evidence="2" id="KW-1185">Reference proteome</keyword>
<reference evidence="1 2" key="1">
    <citation type="journal article" date="2021" name="Hortic Res">
        <title>High-quality reference genome and annotation aids understanding of berry development for evergreen blueberry (Vaccinium darrowii).</title>
        <authorList>
            <person name="Yu J."/>
            <person name="Hulse-Kemp A.M."/>
            <person name="Babiker E."/>
            <person name="Staton M."/>
        </authorList>
    </citation>
    <scope>NUCLEOTIDE SEQUENCE [LARGE SCALE GENOMIC DNA]</scope>
    <source>
        <strain evidence="2">cv. NJ 8807/NJ 8810</strain>
        <tissue evidence="1">Young leaf</tissue>
    </source>
</reference>
<evidence type="ECO:0000313" key="1">
    <source>
        <dbReference type="EMBL" id="KAH7844560.1"/>
    </source>
</evidence>
<protein>
    <submittedName>
        <fullName evidence="1">Uncharacterized protein</fullName>
    </submittedName>
</protein>
<sequence>MADDDQEKTHIPPIKKSNQKLRVKLKIHKIKQQEQEEDEEQEGDLGIWEEIGPLKNDEPRVCNVCHKGFSSGKALGGHMRVHIQANKEQQQILSVNKKNNNDDTAHAGNRAICSLCGKTFPSMKSLFGHMRCHPEREWRGIQPPDQKQPPAAKKISPSEQIDLIECLRGWSSTAKRGRKALTPSPTTTDDPPEEEERLQEAVEYLMTLAQGDSFDSSASLTHENRVDDHEGRNGKLSEILEDENLVFQSKKRGIEESLGEYNVGFEYPVKKLKIEELSGSPVAVTPSKNLERGKGKAIAGGEIQDCKEFVEGDETESQKSDYSIPSGNLIVNYKSDGQIMKIKKKRKKVKLMDLGRTPGVDKPNPVYKCSTCDKCFTTHQALGGHRSSHNKIRSIHYVEHHENSDIHIPNHPPATGVDELKENGEGDGGSKVVAESTTHQCKICNKTFPTGQALGGHKRCHWTGQSGPLEAPSSQAGSPGEASHTGRKILGFDLNEVPPMEEEVESEHHAAGYGYASSSYNSQ</sequence>
<accession>A0ACB7XVI9</accession>
<proteinExistence type="predicted"/>
<evidence type="ECO:0000313" key="2">
    <source>
        <dbReference type="Proteomes" id="UP000828048"/>
    </source>
</evidence>
<comment type="caution">
    <text evidence="1">The sequence shown here is derived from an EMBL/GenBank/DDBJ whole genome shotgun (WGS) entry which is preliminary data.</text>
</comment>